<gene>
    <name evidence="1" type="ORF">CKAH01_08311</name>
</gene>
<evidence type="ECO:0000313" key="2">
    <source>
        <dbReference type="Proteomes" id="UP001281614"/>
    </source>
</evidence>
<proteinExistence type="predicted"/>
<dbReference type="EMBL" id="VYYT01000499">
    <property type="protein sequence ID" value="KAK2733516.1"/>
    <property type="molecule type" value="Genomic_DNA"/>
</dbReference>
<dbReference type="AlphaFoldDB" id="A0AAE0D0A1"/>
<accession>A0AAE0D0A1</accession>
<evidence type="ECO:0000313" key="1">
    <source>
        <dbReference type="EMBL" id="KAK2733516.1"/>
    </source>
</evidence>
<name>A0AAE0D0A1_COLKA</name>
<organism evidence="1 2">
    <name type="scientific">Colletotrichum kahawae</name>
    <name type="common">Coffee berry disease fungus</name>
    <dbReference type="NCBI Taxonomy" id="34407"/>
    <lineage>
        <taxon>Eukaryota</taxon>
        <taxon>Fungi</taxon>
        <taxon>Dikarya</taxon>
        <taxon>Ascomycota</taxon>
        <taxon>Pezizomycotina</taxon>
        <taxon>Sordariomycetes</taxon>
        <taxon>Hypocreomycetidae</taxon>
        <taxon>Glomerellales</taxon>
        <taxon>Glomerellaceae</taxon>
        <taxon>Colletotrichum</taxon>
        <taxon>Colletotrichum gloeosporioides species complex</taxon>
    </lineage>
</organism>
<dbReference type="Proteomes" id="UP001281614">
    <property type="component" value="Unassembled WGS sequence"/>
</dbReference>
<keyword evidence="2" id="KW-1185">Reference proteome</keyword>
<protein>
    <submittedName>
        <fullName evidence="1">Uncharacterized protein</fullName>
    </submittedName>
</protein>
<reference evidence="1" key="1">
    <citation type="submission" date="2023-02" db="EMBL/GenBank/DDBJ databases">
        <title>Colletotrichum kahawae CIFC_Que2 genome sequencing and assembly.</title>
        <authorList>
            <person name="Baroncelli R."/>
        </authorList>
    </citation>
    <scope>NUCLEOTIDE SEQUENCE</scope>
    <source>
        <strain evidence="1">CIFC_Que2</strain>
    </source>
</reference>
<comment type="caution">
    <text evidence="1">The sequence shown here is derived from an EMBL/GenBank/DDBJ whole genome shotgun (WGS) entry which is preliminary data.</text>
</comment>
<sequence length="202" mass="21047">MQIGLAPAGGRGVFEYIGTDATASTCTCVFVPVPCSCLSAVSSGCASLVSKEVAFREGTVTDQHRIDPPVRTNMEGKSAKTTKKALGWLTGCPSSLSSSSAGPQVTVQQHQQYPADADLTGLRGHFPASKQWEVLAANLIWPFGRMAGGLAGVVCRCRLGPSSLGVLESKDQARHGYSLIWSAGGRVDVGVVLVRPSSAVEV</sequence>